<evidence type="ECO:0000256" key="1">
    <source>
        <dbReference type="SAM" id="MobiDB-lite"/>
    </source>
</evidence>
<comment type="caution">
    <text evidence="2">The sequence shown here is derived from an EMBL/GenBank/DDBJ whole genome shotgun (WGS) entry which is preliminary data.</text>
</comment>
<feature type="compositionally biased region" description="Basic and acidic residues" evidence="1">
    <location>
        <begin position="212"/>
        <end position="226"/>
    </location>
</feature>
<evidence type="ECO:0008006" key="4">
    <source>
        <dbReference type="Google" id="ProtNLM"/>
    </source>
</evidence>
<reference evidence="2 3" key="1">
    <citation type="submission" date="2019-02" db="EMBL/GenBank/DDBJ databases">
        <title>Sequencing the genomes of 1000 actinobacteria strains.</title>
        <authorList>
            <person name="Klenk H.-P."/>
        </authorList>
    </citation>
    <scope>NUCLEOTIDE SEQUENCE [LARGE SCALE GENOMIC DNA]</scope>
    <source>
        <strain evidence="2 3">DSM 45779</strain>
    </source>
</reference>
<feature type="region of interest" description="Disordered" evidence="1">
    <location>
        <begin position="212"/>
        <end position="236"/>
    </location>
</feature>
<name>A0A4Q7UUC4_PSEST</name>
<dbReference type="Gene3D" id="3.20.20.370">
    <property type="entry name" value="Glycoside hydrolase/deacetylase"/>
    <property type="match status" value="1"/>
</dbReference>
<dbReference type="Proteomes" id="UP000291591">
    <property type="component" value="Unassembled WGS sequence"/>
</dbReference>
<sequence>MSVWPHGDMQVLIGEPEESAPEAPAALRHTAEPGTSTLLVSLSGLTDADDASRARAVAFAGELDRRLVPLTHLVQPRGPEGPLRRGDALVRWVAGRVRAGDDVLLHGYDHTADPVGSWQNGAVPRIGRRTEFGALPRHEATLRLTAARRVMTSVGLRTDGFAPPGWVASNGTVDALREHGFLLCADDTALRSTDPSQPSIRARVLTFRRADQWPRSEERERPAGEHRRARALEQAAARTASRGGVVRIALRAKDLRKPHRVQAALTAIDAALSAGAVPAVHRGLLAAAEPAA</sequence>
<dbReference type="EMBL" id="SHKL01000001">
    <property type="protein sequence ID" value="RZT83623.1"/>
    <property type="molecule type" value="Genomic_DNA"/>
</dbReference>
<gene>
    <name evidence="2" type="ORF">EV383_0434</name>
</gene>
<proteinExistence type="predicted"/>
<keyword evidence="3" id="KW-1185">Reference proteome</keyword>
<dbReference type="GO" id="GO:0005975">
    <property type="term" value="P:carbohydrate metabolic process"/>
    <property type="evidence" value="ECO:0007669"/>
    <property type="project" value="InterPro"/>
</dbReference>
<evidence type="ECO:0000313" key="2">
    <source>
        <dbReference type="EMBL" id="RZT83623.1"/>
    </source>
</evidence>
<dbReference type="AlphaFoldDB" id="A0A4Q7UUC4"/>
<dbReference type="SUPFAM" id="SSF88713">
    <property type="entry name" value="Glycoside hydrolase/deacetylase"/>
    <property type="match status" value="1"/>
</dbReference>
<organism evidence="2 3">
    <name type="scientific">Pseudonocardia sediminis</name>
    <dbReference type="NCBI Taxonomy" id="1397368"/>
    <lineage>
        <taxon>Bacteria</taxon>
        <taxon>Bacillati</taxon>
        <taxon>Actinomycetota</taxon>
        <taxon>Actinomycetes</taxon>
        <taxon>Pseudonocardiales</taxon>
        <taxon>Pseudonocardiaceae</taxon>
        <taxon>Pseudonocardia</taxon>
    </lineage>
</organism>
<dbReference type="InterPro" id="IPR018763">
    <property type="entry name" value="DUF2334"/>
</dbReference>
<dbReference type="Pfam" id="PF10096">
    <property type="entry name" value="DUF2334"/>
    <property type="match status" value="1"/>
</dbReference>
<evidence type="ECO:0000313" key="3">
    <source>
        <dbReference type="Proteomes" id="UP000291591"/>
    </source>
</evidence>
<accession>A0A4Q7UUC4</accession>
<protein>
    <recommendedName>
        <fullName evidence="4">DUF2334 domain-containing protein</fullName>
    </recommendedName>
</protein>
<dbReference type="InterPro" id="IPR011330">
    <property type="entry name" value="Glyco_hydro/deAcase_b/a-brl"/>
</dbReference>